<feature type="transmembrane region" description="Helical" evidence="1">
    <location>
        <begin position="143"/>
        <end position="165"/>
    </location>
</feature>
<dbReference type="EMBL" id="CP014263">
    <property type="protein sequence ID" value="AQG78176.1"/>
    <property type="molecule type" value="Genomic_DNA"/>
</dbReference>
<reference evidence="2 3" key="1">
    <citation type="submission" date="2016-01" db="EMBL/GenBank/DDBJ databases">
        <authorList>
            <person name="Oliw E.H."/>
        </authorList>
    </citation>
    <scope>NUCLEOTIDE SEQUENCE [LARGE SCALE GENOMIC DNA]</scope>
    <source>
        <strain evidence="2 3">DY10</strain>
    </source>
</reference>
<feature type="transmembrane region" description="Helical" evidence="1">
    <location>
        <begin position="21"/>
        <end position="40"/>
    </location>
</feature>
<dbReference type="STRING" id="1178516.AWR27_01720"/>
<keyword evidence="1" id="KW-0472">Membrane</keyword>
<gene>
    <name evidence="2" type="ORF">AWR27_01720</name>
</gene>
<accession>A0A1P9WS19</accession>
<name>A0A1P9WS19_9BACT</name>
<dbReference type="KEGG" id="smon:AWR27_01720"/>
<organism evidence="2 3">
    <name type="scientific">Spirosoma montaniterrae</name>
    <dbReference type="NCBI Taxonomy" id="1178516"/>
    <lineage>
        <taxon>Bacteria</taxon>
        <taxon>Pseudomonadati</taxon>
        <taxon>Bacteroidota</taxon>
        <taxon>Cytophagia</taxon>
        <taxon>Cytophagales</taxon>
        <taxon>Cytophagaceae</taxon>
        <taxon>Spirosoma</taxon>
    </lineage>
</organism>
<feature type="transmembrane region" description="Helical" evidence="1">
    <location>
        <begin position="72"/>
        <end position="93"/>
    </location>
</feature>
<feature type="transmembrane region" description="Helical" evidence="1">
    <location>
        <begin position="105"/>
        <end position="123"/>
    </location>
</feature>
<sequence>MAIFAIAPQRNFAPMKTQTTLRWLNFALFGLALWFFGNLYEEVILMPNWLVAPLDVLQAYNRYYTVVIQYHYYVPITQVAVIVLIVCCFTANPARQQAGRDLGRAAIWGTIALVLTAWIVLSLNLDLFIGQLTLTETEAHRKGLIWMLGNGVRLICVGLSLWYTIRVRDAIR</sequence>
<evidence type="ECO:0000313" key="2">
    <source>
        <dbReference type="EMBL" id="AQG78176.1"/>
    </source>
</evidence>
<evidence type="ECO:0000313" key="3">
    <source>
        <dbReference type="Proteomes" id="UP000187941"/>
    </source>
</evidence>
<proteinExistence type="predicted"/>
<keyword evidence="1" id="KW-0812">Transmembrane</keyword>
<evidence type="ECO:0000256" key="1">
    <source>
        <dbReference type="SAM" id="Phobius"/>
    </source>
</evidence>
<evidence type="ECO:0008006" key="4">
    <source>
        <dbReference type="Google" id="ProtNLM"/>
    </source>
</evidence>
<keyword evidence="3" id="KW-1185">Reference proteome</keyword>
<keyword evidence="1" id="KW-1133">Transmembrane helix</keyword>
<dbReference type="AlphaFoldDB" id="A0A1P9WS19"/>
<dbReference type="Proteomes" id="UP000187941">
    <property type="component" value="Chromosome"/>
</dbReference>
<protein>
    <recommendedName>
        <fullName evidence="4">DUF4149 domain-containing protein</fullName>
    </recommendedName>
</protein>